<gene>
    <name evidence="1" type="ORF">MAGMO_2394</name>
</gene>
<protein>
    <submittedName>
        <fullName evidence="1">Uncharacterized protein</fullName>
    </submittedName>
</protein>
<sequence>MAIWTEEGITQSVMTEPVFGEISFTPVTMMSPDMEVISITVNLHTGGAGVPTAQEQGQGSVAPIPVQYWSG</sequence>
<dbReference type="AlphaFoldDB" id="A0A1S7LJH6"/>
<name>A0A1S7LJH6_MAGMO</name>
<evidence type="ECO:0000313" key="1">
    <source>
        <dbReference type="EMBL" id="CRH06553.1"/>
    </source>
</evidence>
<reference evidence="1" key="1">
    <citation type="submission" date="2015-04" db="EMBL/GenBank/DDBJ databases">
        <authorList>
            <person name="Syromyatnikov M.Y."/>
            <person name="Popov V.N."/>
        </authorList>
    </citation>
    <scope>NUCLEOTIDE SEQUENCE</scope>
    <source>
        <strain evidence="1">MO-1</strain>
    </source>
</reference>
<proteinExistence type="predicted"/>
<organism evidence="1">
    <name type="scientific">Magnetococcus massalia (strain MO-1)</name>
    <dbReference type="NCBI Taxonomy" id="451514"/>
    <lineage>
        <taxon>Bacteria</taxon>
        <taxon>Pseudomonadati</taxon>
        <taxon>Pseudomonadota</taxon>
        <taxon>Magnetococcia</taxon>
        <taxon>Magnetococcales</taxon>
        <taxon>Magnetococcaceae</taxon>
        <taxon>Magnetococcus</taxon>
    </lineage>
</organism>
<accession>A0A1S7LJH6</accession>
<dbReference type="EMBL" id="LO017727">
    <property type="protein sequence ID" value="CRH06553.1"/>
    <property type="molecule type" value="Genomic_DNA"/>
</dbReference>